<dbReference type="STRING" id="66851.MBORA_17720"/>
<evidence type="ECO:0000313" key="9">
    <source>
        <dbReference type="Proteomes" id="UP000077428"/>
    </source>
</evidence>
<keyword evidence="4 6" id="KW-1133">Transmembrane helix</keyword>
<evidence type="ECO:0000256" key="5">
    <source>
        <dbReference type="ARBA" id="ARBA00023136"/>
    </source>
</evidence>
<dbReference type="CDD" id="cd17321">
    <property type="entry name" value="MFS_MMR_MDR_like"/>
    <property type="match status" value="1"/>
</dbReference>
<dbReference type="GO" id="GO:0022857">
    <property type="term" value="F:transmembrane transporter activity"/>
    <property type="evidence" value="ECO:0007669"/>
    <property type="project" value="InterPro"/>
</dbReference>
<feature type="transmembrane region" description="Helical" evidence="6">
    <location>
        <begin position="47"/>
        <end position="68"/>
    </location>
</feature>
<dbReference type="OrthoDB" id="117970at2157"/>
<feature type="transmembrane region" description="Helical" evidence="6">
    <location>
        <begin position="164"/>
        <end position="183"/>
    </location>
</feature>
<keyword evidence="5 6" id="KW-0472">Membrane</keyword>
<sequence length="459" mass="50578">MEFNKTNYVILVTTIASFIVAYISVVPAVALPAMASYFELSNILQNWVINSFLFSVAIFAVPTGNLAGKWGIKKSFQIGSIIFLIGSVITPLAFSPIFLILFRVLQGFGAAMIYNTVMNLVTMAVPENERGHAIGIVVAGVYIGLGIAPVLGGILTYNLGWQCIFYFSIPFIVLYILLCYIKVKDEWKVGEGNKFDIKGALIWIVSIFLFVYGFTIINQSIGLIMAILGLIFLSIFVYVESKAKYPVYNVRVFKNKVFAFSNIASVVSYIATYFIIYILNYHLQYIKGWDPQITGLFLIITPVVQTIISPFSGRLSDRYNPQKLAAFGMLFVTIALFILVFLNKSTSLYVIALAMILQGLGYGIFSSPNTNIIMSSVKLEDTPVASVSVTVMRVVGQTMSLAMLTIIFAVIMGNVPIIPKYYHLLTSSCNLTCIIGTILGIISIMACLVGIKNKTADIE</sequence>
<dbReference type="PROSITE" id="PS50850">
    <property type="entry name" value="MFS"/>
    <property type="match status" value="1"/>
</dbReference>
<dbReference type="Proteomes" id="UP000077428">
    <property type="component" value="Unassembled WGS sequence"/>
</dbReference>
<evidence type="ECO:0000259" key="7">
    <source>
        <dbReference type="PROSITE" id="PS50850"/>
    </source>
</evidence>
<dbReference type="SUPFAM" id="SSF103473">
    <property type="entry name" value="MFS general substrate transporter"/>
    <property type="match status" value="1"/>
</dbReference>
<feature type="transmembrane region" description="Helical" evidence="6">
    <location>
        <begin position="133"/>
        <end position="158"/>
    </location>
</feature>
<evidence type="ECO:0000256" key="4">
    <source>
        <dbReference type="ARBA" id="ARBA00022989"/>
    </source>
</evidence>
<feature type="transmembrane region" description="Helical" evidence="6">
    <location>
        <begin position="259"/>
        <end position="281"/>
    </location>
</feature>
<feature type="transmembrane region" description="Helical" evidence="6">
    <location>
        <begin position="108"/>
        <end position="126"/>
    </location>
</feature>
<evidence type="ECO:0000256" key="6">
    <source>
        <dbReference type="SAM" id="Phobius"/>
    </source>
</evidence>
<feature type="transmembrane region" description="Helical" evidence="6">
    <location>
        <begin position="80"/>
        <end position="102"/>
    </location>
</feature>
<evidence type="ECO:0000256" key="3">
    <source>
        <dbReference type="ARBA" id="ARBA00022692"/>
    </source>
</evidence>
<name>A0A165ZN65_METOA</name>
<dbReference type="InterPro" id="IPR011701">
    <property type="entry name" value="MFS"/>
</dbReference>
<feature type="domain" description="Major facilitator superfamily (MFS) profile" evidence="7">
    <location>
        <begin position="9"/>
        <end position="455"/>
    </location>
</feature>
<dbReference type="PRINTS" id="PR01036">
    <property type="entry name" value="TCRTETB"/>
</dbReference>
<comment type="subcellular location">
    <subcellularLocation>
        <location evidence="1">Membrane</location>
        <topology evidence="1">Multi-pass membrane protein</topology>
    </subcellularLocation>
</comment>
<comment type="caution">
    <text evidence="8">The sequence shown here is derived from an EMBL/GenBank/DDBJ whole genome shotgun (WGS) entry which is preliminary data.</text>
</comment>
<organism evidence="8 9">
    <name type="scientific">Methanobrevibacter oralis</name>
    <dbReference type="NCBI Taxonomy" id="66851"/>
    <lineage>
        <taxon>Archaea</taxon>
        <taxon>Methanobacteriati</taxon>
        <taxon>Methanobacteriota</taxon>
        <taxon>Methanomada group</taxon>
        <taxon>Methanobacteria</taxon>
        <taxon>Methanobacteriales</taxon>
        <taxon>Methanobacteriaceae</taxon>
        <taxon>Methanobrevibacter</taxon>
    </lineage>
</organism>
<dbReference type="AlphaFoldDB" id="A0A165ZN65"/>
<keyword evidence="2" id="KW-0813">Transport</keyword>
<feature type="transmembrane region" description="Helical" evidence="6">
    <location>
        <begin position="424"/>
        <end position="451"/>
    </location>
</feature>
<feature type="transmembrane region" description="Helical" evidence="6">
    <location>
        <begin position="348"/>
        <end position="365"/>
    </location>
</feature>
<protein>
    <submittedName>
        <fullName evidence="8">Multidrug resistance protein Stp</fullName>
    </submittedName>
</protein>
<dbReference type="EMBL" id="LWMU01000103">
    <property type="protein sequence ID" value="KZX10934.1"/>
    <property type="molecule type" value="Genomic_DNA"/>
</dbReference>
<evidence type="ECO:0000256" key="2">
    <source>
        <dbReference type="ARBA" id="ARBA00022448"/>
    </source>
</evidence>
<dbReference type="PANTHER" id="PTHR42718">
    <property type="entry name" value="MAJOR FACILITATOR SUPERFAMILY MULTIDRUG TRANSPORTER MFSC"/>
    <property type="match status" value="1"/>
</dbReference>
<dbReference type="Pfam" id="PF07690">
    <property type="entry name" value="MFS_1"/>
    <property type="match status" value="1"/>
</dbReference>
<evidence type="ECO:0000313" key="8">
    <source>
        <dbReference type="EMBL" id="KZX10934.1"/>
    </source>
</evidence>
<dbReference type="InterPro" id="IPR036259">
    <property type="entry name" value="MFS_trans_sf"/>
</dbReference>
<feature type="transmembrane region" description="Helical" evidence="6">
    <location>
        <begin position="293"/>
        <end position="312"/>
    </location>
</feature>
<keyword evidence="9" id="KW-1185">Reference proteome</keyword>
<accession>A0A165ZN65</accession>
<dbReference type="PANTHER" id="PTHR42718:SF9">
    <property type="entry name" value="MAJOR FACILITATOR SUPERFAMILY MULTIDRUG TRANSPORTER MFSC"/>
    <property type="match status" value="1"/>
</dbReference>
<dbReference type="GO" id="GO:0016020">
    <property type="term" value="C:membrane"/>
    <property type="evidence" value="ECO:0007669"/>
    <property type="project" value="UniProtKB-SubCell"/>
</dbReference>
<gene>
    <name evidence="8" type="primary">stp</name>
    <name evidence="8" type="ORF">MBORA_17720</name>
</gene>
<dbReference type="PATRIC" id="fig|66851.6.peg.1927"/>
<feature type="transmembrane region" description="Helical" evidence="6">
    <location>
        <begin position="220"/>
        <end position="239"/>
    </location>
</feature>
<feature type="transmembrane region" description="Helical" evidence="6">
    <location>
        <begin position="7"/>
        <end position="35"/>
    </location>
</feature>
<feature type="transmembrane region" description="Helical" evidence="6">
    <location>
        <begin position="324"/>
        <end position="342"/>
    </location>
</feature>
<dbReference type="RefSeq" id="WP_063720555.1">
    <property type="nucleotide sequence ID" value="NZ_CAJVUI010000007.1"/>
</dbReference>
<dbReference type="Gene3D" id="1.20.1250.20">
    <property type="entry name" value="MFS general substrate transporter like domains"/>
    <property type="match status" value="2"/>
</dbReference>
<dbReference type="InterPro" id="IPR020846">
    <property type="entry name" value="MFS_dom"/>
</dbReference>
<reference evidence="9" key="1">
    <citation type="journal article" date="2016" name="Genome Announc.">
        <title>Draft Genome Sequences of Methanobrevibacter curvatus DSM11111, Methanobrevibacter cuticularis DSM11139, Methanobrevibacter filiformis DSM11501, and Methanobrevibacter oralis DSM7256.</title>
        <authorList>
            <person name="Poehlein A."/>
            <person name="Seedorf H."/>
        </authorList>
    </citation>
    <scope>NUCLEOTIDE SEQUENCE [LARGE SCALE GENOMIC DNA]</scope>
    <source>
        <strain evidence="9">DSM 7256 / JCM 30027 / ZR</strain>
    </source>
</reference>
<keyword evidence="3 6" id="KW-0812">Transmembrane</keyword>
<feature type="transmembrane region" description="Helical" evidence="6">
    <location>
        <begin position="401"/>
        <end position="418"/>
    </location>
</feature>
<evidence type="ECO:0000256" key="1">
    <source>
        <dbReference type="ARBA" id="ARBA00004141"/>
    </source>
</evidence>
<proteinExistence type="predicted"/>
<feature type="transmembrane region" description="Helical" evidence="6">
    <location>
        <begin position="195"/>
        <end position="214"/>
    </location>
</feature>